<dbReference type="PIRSF" id="PIRSF000414">
    <property type="entry name" value="AICARFT_IMPCHas"/>
    <property type="match status" value="1"/>
</dbReference>
<feature type="domain" description="MGS-like" evidence="8">
    <location>
        <begin position="1"/>
        <end position="136"/>
    </location>
</feature>
<keyword evidence="6" id="KW-0378">Hydrolase</keyword>
<keyword evidence="5" id="KW-0658">Purine biosynthesis</keyword>
<evidence type="ECO:0000256" key="5">
    <source>
        <dbReference type="ARBA" id="ARBA00022755"/>
    </source>
</evidence>
<comment type="caution">
    <text evidence="9">The sequence shown here is derived from an EMBL/GenBank/DDBJ whole genome shotgun (WGS) entry which is preliminary data.</text>
</comment>
<protein>
    <recommendedName>
        <fullName evidence="8">MGS-like domain-containing protein</fullName>
    </recommendedName>
</protein>
<comment type="similarity">
    <text evidence="3">Belongs to the PurH family.</text>
</comment>
<evidence type="ECO:0000256" key="6">
    <source>
        <dbReference type="ARBA" id="ARBA00022801"/>
    </source>
</evidence>
<dbReference type="NCBIfam" id="NF002049">
    <property type="entry name" value="PRK00881.1"/>
    <property type="match status" value="1"/>
</dbReference>
<dbReference type="SMART" id="SM00798">
    <property type="entry name" value="AICARFT_IMPCHas"/>
    <property type="match status" value="1"/>
</dbReference>
<dbReference type="PROSITE" id="PS51855">
    <property type="entry name" value="MGS"/>
    <property type="match status" value="1"/>
</dbReference>
<keyword evidence="10" id="KW-1185">Reference proteome</keyword>
<comment type="pathway">
    <text evidence="2">Purine metabolism; IMP biosynthesis via de novo pathway; 5-formamido-1-(5-phospho-D-ribosyl)imidazole-4-carboxamide from 5-amino-1-(5-phospho-D-ribosyl)imidazole-4-carboxamide (10-formyl THF route): step 1/1.</text>
</comment>
<dbReference type="Gene3D" id="3.40.140.20">
    <property type="match status" value="2"/>
</dbReference>
<name>A0A0Q4B851_9BACT</name>
<gene>
    <name evidence="9" type="ORF">AL399_05510</name>
</gene>
<keyword evidence="7" id="KW-0511">Multifunctional enzyme</keyword>
<dbReference type="SUPFAM" id="SSF52335">
    <property type="entry name" value="Methylglyoxal synthase-like"/>
    <property type="match status" value="1"/>
</dbReference>
<dbReference type="Proteomes" id="UP000054172">
    <property type="component" value="Unassembled WGS sequence"/>
</dbReference>
<dbReference type="GO" id="GO:0003937">
    <property type="term" value="F:IMP cyclohydrolase activity"/>
    <property type="evidence" value="ECO:0007669"/>
    <property type="project" value="InterPro"/>
</dbReference>
<dbReference type="CDD" id="cd01421">
    <property type="entry name" value="IMPCH"/>
    <property type="match status" value="1"/>
</dbReference>
<dbReference type="GO" id="GO:0006189">
    <property type="term" value="P:'de novo' IMP biosynthetic process"/>
    <property type="evidence" value="ECO:0007669"/>
    <property type="project" value="UniProtKB-UniPathway"/>
</dbReference>
<dbReference type="UniPathway" id="UPA00074">
    <property type="reaction ID" value="UER00133"/>
</dbReference>
<dbReference type="InterPro" id="IPR016193">
    <property type="entry name" value="Cytidine_deaminase-like"/>
</dbReference>
<keyword evidence="4" id="KW-0808">Transferase</keyword>
<evidence type="ECO:0000313" key="10">
    <source>
        <dbReference type="Proteomes" id="UP000054172"/>
    </source>
</evidence>
<dbReference type="GO" id="GO:0004643">
    <property type="term" value="F:phosphoribosylaminoimidazolecarboxamide formyltransferase activity"/>
    <property type="evidence" value="ECO:0007669"/>
    <property type="project" value="InterPro"/>
</dbReference>
<dbReference type="GO" id="GO:0005829">
    <property type="term" value="C:cytosol"/>
    <property type="evidence" value="ECO:0007669"/>
    <property type="project" value="TreeGrafter"/>
</dbReference>
<dbReference type="Pfam" id="PF02142">
    <property type="entry name" value="MGS"/>
    <property type="match status" value="1"/>
</dbReference>
<dbReference type="PATRIC" id="fig|1702214.3.peg.55"/>
<dbReference type="SUPFAM" id="SSF53927">
    <property type="entry name" value="Cytidine deaminase-like"/>
    <property type="match status" value="1"/>
</dbReference>
<evidence type="ECO:0000256" key="4">
    <source>
        <dbReference type="ARBA" id="ARBA00022679"/>
    </source>
</evidence>
<proteinExistence type="inferred from homology"/>
<evidence type="ECO:0000259" key="8">
    <source>
        <dbReference type="PROSITE" id="PS51855"/>
    </source>
</evidence>
<evidence type="ECO:0000256" key="7">
    <source>
        <dbReference type="ARBA" id="ARBA00023268"/>
    </source>
</evidence>
<evidence type="ECO:0000313" key="9">
    <source>
        <dbReference type="EMBL" id="KQM08791.1"/>
    </source>
</evidence>
<accession>A0A0Q4B851</accession>
<dbReference type="EMBL" id="LIIK01000022">
    <property type="protein sequence ID" value="KQM08791.1"/>
    <property type="molecule type" value="Genomic_DNA"/>
</dbReference>
<dbReference type="SMART" id="SM00851">
    <property type="entry name" value="MGS"/>
    <property type="match status" value="1"/>
</dbReference>
<reference evidence="9" key="1">
    <citation type="submission" date="2015-08" db="EMBL/GenBank/DDBJ databases">
        <title>Candidatus Bacteriodes Periocalifornicus.</title>
        <authorList>
            <person name="McLean J.S."/>
            <person name="Kelley S."/>
        </authorList>
    </citation>
    <scope>NUCLEOTIDE SEQUENCE [LARGE SCALE GENOMIC DNA]</scope>
    <source>
        <strain evidence="9">12B</strain>
    </source>
</reference>
<dbReference type="InterPro" id="IPR036914">
    <property type="entry name" value="MGS-like_dom_sf"/>
</dbReference>
<dbReference type="InterPro" id="IPR024051">
    <property type="entry name" value="AICAR_Tfase_dup_dom_sf"/>
</dbReference>
<dbReference type="InterPro" id="IPR002695">
    <property type="entry name" value="PurH-like"/>
</dbReference>
<dbReference type="AlphaFoldDB" id="A0A0Q4B851"/>
<dbReference type="STRING" id="1702214.AL399_05510"/>
<dbReference type="Pfam" id="PF01808">
    <property type="entry name" value="AICARFT_IMPCHas"/>
    <property type="match status" value="1"/>
</dbReference>
<evidence type="ECO:0000256" key="1">
    <source>
        <dbReference type="ARBA" id="ARBA00004844"/>
    </source>
</evidence>
<dbReference type="Gene3D" id="3.40.50.1380">
    <property type="entry name" value="Methylglyoxal synthase-like domain"/>
    <property type="match status" value="1"/>
</dbReference>
<comment type="pathway">
    <text evidence="1">Purine metabolism; IMP biosynthesis via de novo pathway; IMP from 5-formamido-1-(5-phospho-D-ribosyl)imidazole-4-carboxamide: step 1/1.</text>
</comment>
<dbReference type="PANTHER" id="PTHR11692:SF0">
    <property type="entry name" value="BIFUNCTIONAL PURINE BIOSYNTHESIS PROTEIN ATIC"/>
    <property type="match status" value="1"/>
</dbReference>
<organism evidence="9 10">
    <name type="scientific">Candidatus [Bacteroides] periocalifornicus</name>
    <dbReference type="NCBI Taxonomy" id="1702214"/>
    <lineage>
        <taxon>Bacteria</taxon>
        <taxon>Pseudomonadati</taxon>
        <taxon>Bacteroidota</taxon>
    </lineage>
</organism>
<sequence length="525" mass="57351">MEILLDALRRLDVKILSTGGTYDWMEKQGYSAVKIEDLTGFPSILGGRVKTLHPKVFGGILGRPSLESDQLDMDAYGIDPIDMVVVDLYPFAEKLQQEGIEHAADSQDEFIELVDIGGASLLRAAAKNYQEILSVCQRDEYPMVAEMLSAQDGITTLRQRALHARRTMQEVARYDLDIATFYGMAIQGTAGQNGEKDGSPTCGQHPLELPNQSKQLLVQTINSDSVVPLRYGENPHQAGSFLGNLSTCFTQLSGKELSYNNLLDIDAGWHLVEDIETAYTVGIIKHGTPCGLASADTVLSAFEQALAGDPVSAFGGIIVTNGTVDSPTAQALDRLFFEVCLAPGYSPVAIEILSKRKNRILLQRDPRAIMPPVQIRTVLTGFLVQQPDNEHYENGLGHCVTEKQPSEEQLRSLRFAMLAAKHCKSNAIAIAKGQQLIGSAAGETSRVDAVRHAMEKAERFGFSLKGAVLASDGFFPFRDSVELAMDKGIYTFVQPGGSVRDEESIAACNARWGIMVFTGKRHFKH</sequence>
<dbReference type="PANTHER" id="PTHR11692">
    <property type="entry name" value="BIFUNCTIONAL PURINE BIOSYNTHESIS PROTEIN PURH"/>
    <property type="match status" value="1"/>
</dbReference>
<evidence type="ECO:0000256" key="3">
    <source>
        <dbReference type="ARBA" id="ARBA00007667"/>
    </source>
</evidence>
<evidence type="ECO:0000256" key="2">
    <source>
        <dbReference type="ARBA" id="ARBA00004954"/>
    </source>
</evidence>
<dbReference type="InterPro" id="IPR011607">
    <property type="entry name" value="MGS-like_dom"/>
</dbReference>